<feature type="transmembrane region" description="Helical" evidence="2">
    <location>
        <begin position="120"/>
        <end position="140"/>
    </location>
</feature>
<feature type="region of interest" description="Disordered" evidence="1">
    <location>
        <begin position="1"/>
        <end position="28"/>
    </location>
</feature>
<dbReference type="eggNOG" id="COG4858">
    <property type="taxonomic scope" value="Bacteria"/>
</dbReference>
<comment type="caution">
    <text evidence="3">The sequence shown here is derived from an EMBL/GenBank/DDBJ whole genome shotgun (WGS) entry which is preliminary data.</text>
</comment>
<evidence type="ECO:0000256" key="2">
    <source>
        <dbReference type="SAM" id="Phobius"/>
    </source>
</evidence>
<dbReference type="PATRIC" id="fig|1423734.3.peg.1080"/>
<evidence type="ECO:0008006" key="5">
    <source>
        <dbReference type="Google" id="ProtNLM"/>
    </source>
</evidence>
<reference evidence="3 4" key="1">
    <citation type="journal article" date="2015" name="Genome Announc.">
        <title>Expanding the biotechnology potential of lactobacilli through comparative genomics of 213 strains and associated genera.</title>
        <authorList>
            <person name="Sun Z."/>
            <person name="Harris H.M."/>
            <person name="McCann A."/>
            <person name="Guo C."/>
            <person name="Argimon S."/>
            <person name="Zhang W."/>
            <person name="Yang X."/>
            <person name="Jeffery I.B."/>
            <person name="Cooney J.C."/>
            <person name="Kagawa T.F."/>
            <person name="Liu W."/>
            <person name="Song Y."/>
            <person name="Salvetti E."/>
            <person name="Wrobel A."/>
            <person name="Rasinkangas P."/>
            <person name="Parkhill J."/>
            <person name="Rea M.C."/>
            <person name="O'Sullivan O."/>
            <person name="Ritari J."/>
            <person name="Douillard F.P."/>
            <person name="Paul Ross R."/>
            <person name="Yang R."/>
            <person name="Briner A.E."/>
            <person name="Felis G.E."/>
            <person name="de Vos W.M."/>
            <person name="Barrangou R."/>
            <person name="Klaenhammer T.R."/>
            <person name="Caufield P.W."/>
            <person name="Cui Y."/>
            <person name="Zhang H."/>
            <person name="O'Toole P.W."/>
        </authorList>
    </citation>
    <scope>NUCLEOTIDE SEQUENCE [LARGE SCALE GENOMIC DNA]</scope>
    <source>
        <strain evidence="3 4">DSM 18527</strain>
    </source>
</reference>
<feature type="transmembrane region" description="Helical" evidence="2">
    <location>
        <begin position="184"/>
        <end position="209"/>
    </location>
</feature>
<dbReference type="OrthoDB" id="2327103at2"/>
<dbReference type="Proteomes" id="UP000051236">
    <property type="component" value="Unassembled WGS sequence"/>
</dbReference>
<keyword evidence="2" id="KW-0812">Transmembrane</keyword>
<keyword evidence="4" id="KW-1185">Reference proteome</keyword>
<dbReference type="STRING" id="1423734.FC83_GL001067"/>
<evidence type="ECO:0000313" key="4">
    <source>
        <dbReference type="Proteomes" id="UP000051236"/>
    </source>
</evidence>
<name>X0PR25_9LACO</name>
<keyword evidence="2" id="KW-0472">Membrane</keyword>
<dbReference type="AlphaFoldDB" id="X0PR25"/>
<dbReference type="EMBL" id="AZGA01000084">
    <property type="protein sequence ID" value="KRM31065.1"/>
    <property type="molecule type" value="Genomic_DNA"/>
</dbReference>
<organism evidence="3 4">
    <name type="scientific">Agrilactobacillus composti DSM 18527 = JCM 14202</name>
    <dbReference type="NCBI Taxonomy" id="1423734"/>
    <lineage>
        <taxon>Bacteria</taxon>
        <taxon>Bacillati</taxon>
        <taxon>Bacillota</taxon>
        <taxon>Bacilli</taxon>
        <taxon>Lactobacillales</taxon>
        <taxon>Lactobacillaceae</taxon>
        <taxon>Agrilactobacillus</taxon>
    </lineage>
</organism>
<sequence>MDNRQKNAKAAKQQQQARAQAKKAEKTLTQISDTDLDQQIANLTKRNNEYVFRLRKALTEGGMSQDKQVAVLKELVPQIMAAQVKGQPANQLFGPPLAKANSLINAPKPAKKVPMWAKMVDSMGLFAVFMFAFGALSLFTSKPSQKGQLQSFGLLSLLLIAIVAGAGLSLIQEMMAQPKGKRRPWWQIVLIGIVVFLAMLAMVSLGVFIPKVINPILSGPVYAVLAALIYGGRWYFRKQFGITGNVFGPAAPPKKKA</sequence>
<proteinExistence type="predicted"/>
<feature type="compositionally biased region" description="Low complexity" evidence="1">
    <location>
        <begin position="8"/>
        <end position="19"/>
    </location>
</feature>
<feature type="transmembrane region" description="Helical" evidence="2">
    <location>
        <begin position="215"/>
        <end position="236"/>
    </location>
</feature>
<gene>
    <name evidence="3" type="ORF">FC83_GL001067</name>
</gene>
<dbReference type="Pfam" id="PF06570">
    <property type="entry name" value="DUF1129"/>
    <property type="match status" value="1"/>
</dbReference>
<keyword evidence="2" id="KW-1133">Transmembrane helix</keyword>
<evidence type="ECO:0000313" key="3">
    <source>
        <dbReference type="EMBL" id="KRM31065.1"/>
    </source>
</evidence>
<dbReference type="PIRSF" id="PIRSF033111">
    <property type="entry name" value="UCP033111"/>
    <property type="match status" value="1"/>
</dbReference>
<evidence type="ECO:0000256" key="1">
    <source>
        <dbReference type="SAM" id="MobiDB-lite"/>
    </source>
</evidence>
<dbReference type="RefSeq" id="WP_035452197.1">
    <property type="nucleotide sequence ID" value="NZ_AZGA01000084.1"/>
</dbReference>
<dbReference type="InterPro" id="IPR009214">
    <property type="entry name" value="DUF1129"/>
</dbReference>
<accession>X0PR25</accession>
<feature type="transmembrane region" description="Helical" evidence="2">
    <location>
        <begin position="152"/>
        <end position="172"/>
    </location>
</feature>
<protein>
    <recommendedName>
        <fullName evidence="5">Integral membrane protein</fullName>
    </recommendedName>
</protein>